<dbReference type="AlphaFoldDB" id="A0A8S0TM78"/>
<feature type="non-terminal residue" evidence="1">
    <location>
        <position position="1"/>
    </location>
</feature>
<evidence type="ECO:0000313" key="1">
    <source>
        <dbReference type="EMBL" id="CAA3007004.1"/>
    </source>
</evidence>
<accession>A0A8S0TM78</accession>
<dbReference type="Proteomes" id="UP000594638">
    <property type="component" value="Unassembled WGS sequence"/>
</dbReference>
<dbReference type="Gramene" id="OE9A054660T1">
    <property type="protein sequence ID" value="OE9A054660C1"/>
    <property type="gene ID" value="OE9A054660"/>
</dbReference>
<organism evidence="1 2">
    <name type="scientific">Olea europaea subsp. europaea</name>
    <dbReference type="NCBI Taxonomy" id="158383"/>
    <lineage>
        <taxon>Eukaryota</taxon>
        <taxon>Viridiplantae</taxon>
        <taxon>Streptophyta</taxon>
        <taxon>Embryophyta</taxon>
        <taxon>Tracheophyta</taxon>
        <taxon>Spermatophyta</taxon>
        <taxon>Magnoliopsida</taxon>
        <taxon>eudicotyledons</taxon>
        <taxon>Gunneridae</taxon>
        <taxon>Pentapetalae</taxon>
        <taxon>asterids</taxon>
        <taxon>lamiids</taxon>
        <taxon>Lamiales</taxon>
        <taxon>Oleaceae</taxon>
        <taxon>Oleeae</taxon>
        <taxon>Olea</taxon>
    </lineage>
</organism>
<evidence type="ECO:0000313" key="2">
    <source>
        <dbReference type="Proteomes" id="UP000594638"/>
    </source>
</evidence>
<sequence length="61" mass="7129">GHVDRVPIHMALFIERANVAPFFPRGHVGRVPIHMALFIEPCYMYRWMAYKVGTDKTQEVE</sequence>
<comment type="caution">
    <text evidence="1">The sequence shown here is derived from an EMBL/GenBank/DDBJ whole genome shotgun (WGS) entry which is preliminary data.</text>
</comment>
<gene>
    <name evidence="1" type="ORF">OLEA9_A054660</name>
</gene>
<dbReference type="EMBL" id="CACTIH010007267">
    <property type="protein sequence ID" value="CAA3007004.1"/>
    <property type="molecule type" value="Genomic_DNA"/>
</dbReference>
<reference evidence="1 2" key="1">
    <citation type="submission" date="2019-12" db="EMBL/GenBank/DDBJ databases">
        <authorList>
            <person name="Alioto T."/>
            <person name="Alioto T."/>
            <person name="Gomez Garrido J."/>
        </authorList>
    </citation>
    <scope>NUCLEOTIDE SEQUENCE [LARGE SCALE GENOMIC DNA]</scope>
</reference>
<keyword evidence="2" id="KW-1185">Reference proteome</keyword>
<proteinExistence type="predicted"/>
<protein>
    <submittedName>
        <fullName evidence="1">Uncharacterized protein</fullName>
    </submittedName>
</protein>
<name>A0A8S0TM78_OLEEU</name>